<evidence type="ECO:0000256" key="7">
    <source>
        <dbReference type="ARBA" id="ARBA00023136"/>
    </source>
</evidence>
<dbReference type="Proteomes" id="UP000035009">
    <property type="component" value="Unassembled WGS sequence"/>
</dbReference>
<dbReference type="AlphaFoldDB" id="M3USU5"/>
<dbReference type="CDD" id="cd06550">
    <property type="entry name" value="TM_ABC_iron-siderophores_like"/>
    <property type="match status" value="1"/>
</dbReference>
<proteinExistence type="inferred from homology"/>
<evidence type="ECO:0000256" key="1">
    <source>
        <dbReference type="ARBA" id="ARBA00004651"/>
    </source>
</evidence>
<dbReference type="eggNOG" id="COG4779">
    <property type="taxonomic scope" value="Bacteria"/>
</dbReference>
<dbReference type="GO" id="GO:0022857">
    <property type="term" value="F:transmembrane transporter activity"/>
    <property type="evidence" value="ECO:0007669"/>
    <property type="project" value="InterPro"/>
</dbReference>
<feature type="transmembrane region" description="Helical" evidence="8">
    <location>
        <begin position="145"/>
        <end position="163"/>
    </location>
</feature>
<keyword evidence="4" id="KW-1003">Cell membrane</keyword>
<dbReference type="SUPFAM" id="SSF81345">
    <property type="entry name" value="ABC transporter involved in vitamin B12 uptake, BtuC"/>
    <property type="match status" value="1"/>
</dbReference>
<dbReference type="GO" id="GO:0033214">
    <property type="term" value="P:siderophore-iron import into cell"/>
    <property type="evidence" value="ECO:0007669"/>
    <property type="project" value="TreeGrafter"/>
</dbReference>
<evidence type="ECO:0000313" key="9">
    <source>
        <dbReference type="EMBL" id="GAC78347.1"/>
    </source>
</evidence>
<keyword evidence="10" id="KW-1185">Reference proteome</keyword>
<evidence type="ECO:0000256" key="4">
    <source>
        <dbReference type="ARBA" id="ARBA00022475"/>
    </source>
</evidence>
<feature type="transmembrane region" description="Helical" evidence="8">
    <location>
        <begin position="35"/>
        <end position="55"/>
    </location>
</feature>
<feature type="transmembrane region" description="Helical" evidence="8">
    <location>
        <begin position="329"/>
        <end position="349"/>
    </location>
</feature>
<evidence type="ECO:0000256" key="6">
    <source>
        <dbReference type="ARBA" id="ARBA00022989"/>
    </source>
</evidence>
<dbReference type="InterPro" id="IPR000522">
    <property type="entry name" value="ABC_transptr_permease_BtuC"/>
</dbReference>
<dbReference type="RefSeq" id="WP_008376298.1">
    <property type="nucleotide sequence ID" value="NZ_BAOP01000003.1"/>
</dbReference>
<feature type="transmembrane region" description="Helical" evidence="8">
    <location>
        <begin position="302"/>
        <end position="323"/>
    </location>
</feature>
<gene>
    <name evidence="9" type="ORF">GM1_003_00840</name>
</gene>
<protein>
    <submittedName>
        <fullName evidence="9">Putative ABC transporter permease protein</fullName>
    </submittedName>
</protein>
<evidence type="ECO:0000256" key="8">
    <source>
        <dbReference type="SAM" id="Phobius"/>
    </source>
</evidence>
<dbReference type="STRING" id="410332.SAMN04488550_2330"/>
<comment type="similarity">
    <text evidence="2">Belongs to the binding-protein-dependent transport system permease family. FecCD subfamily.</text>
</comment>
<comment type="caution">
    <text evidence="9">The sequence shown here is derived from an EMBL/GenBank/DDBJ whole genome shotgun (WGS) entry which is preliminary data.</text>
</comment>
<feature type="transmembrane region" description="Helical" evidence="8">
    <location>
        <begin position="175"/>
        <end position="199"/>
    </location>
</feature>
<name>M3USU5_GORML</name>
<keyword evidence="5 8" id="KW-0812">Transmembrane</keyword>
<dbReference type="GO" id="GO:0005886">
    <property type="term" value="C:plasma membrane"/>
    <property type="evidence" value="ECO:0007669"/>
    <property type="project" value="UniProtKB-SubCell"/>
</dbReference>
<organism evidence="9 10">
    <name type="scientific">Gordonia malaquae NBRC 108250</name>
    <dbReference type="NCBI Taxonomy" id="1223542"/>
    <lineage>
        <taxon>Bacteria</taxon>
        <taxon>Bacillati</taxon>
        <taxon>Actinomycetota</taxon>
        <taxon>Actinomycetes</taxon>
        <taxon>Mycobacteriales</taxon>
        <taxon>Gordoniaceae</taxon>
        <taxon>Gordonia</taxon>
    </lineage>
</organism>
<evidence type="ECO:0000256" key="5">
    <source>
        <dbReference type="ARBA" id="ARBA00022692"/>
    </source>
</evidence>
<dbReference type="EMBL" id="BAOP01000003">
    <property type="protein sequence ID" value="GAC78347.1"/>
    <property type="molecule type" value="Genomic_DNA"/>
</dbReference>
<evidence type="ECO:0000256" key="3">
    <source>
        <dbReference type="ARBA" id="ARBA00022448"/>
    </source>
</evidence>
<evidence type="ECO:0000256" key="2">
    <source>
        <dbReference type="ARBA" id="ARBA00007935"/>
    </source>
</evidence>
<dbReference type="PANTHER" id="PTHR30472">
    <property type="entry name" value="FERRIC ENTEROBACTIN TRANSPORT SYSTEM PERMEASE PROTEIN"/>
    <property type="match status" value="1"/>
</dbReference>
<accession>M3USU5</accession>
<keyword evidence="3" id="KW-0813">Transport</keyword>
<dbReference type="Pfam" id="PF01032">
    <property type="entry name" value="FecCD"/>
    <property type="match status" value="1"/>
</dbReference>
<keyword evidence="6 8" id="KW-1133">Transmembrane helix</keyword>
<dbReference type="PANTHER" id="PTHR30472:SF24">
    <property type="entry name" value="FERRIC ENTEROBACTIN TRANSPORT SYSTEM PERMEASE PROTEIN FEPG"/>
    <property type="match status" value="1"/>
</dbReference>
<sequence length="355" mass="36301">MISSHTVTDHALTSDDRVIRSRYGTWSMRYSKRTAITTAALVGLLAVVLVASLLLGEYRVSPAALIDTLLGDPPNRLTDFFVLTRRLPRALVAITVGAALAVSGSLFQSTTCNPLAGPDMLGVSHGASVGAVVVILVLGGSLTQAAVGAAIGAVVAAALILLISARSGLQGVQLILSGIAIAAMATAIVDYILTQVFVASATTAQAWLIGSLQGRGWDHLWPMLIALVIAAPILMVTSAASRLSALGESVSVTLGVRTVGLRWVLIGVATLLVAVAVAVAGPIAFVALVSPHIAYALARTRSLVVSALTGATILAVSDLIAQYSLPGPIPVGAVTVVIGGVFFLWLLLAGGRRRG</sequence>
<evidence type="ECO:0000313" key="10">
    <source>
        <dbReference type="Proteomes" id="UP000035009"/>
    </source>
</evidence>
<dbReference type="InterPro" id="IPR037294">
    <property type="entry name" value="ABC_BtuC-like"/>
</dbReference>
<keyword evidence="7 8" id="KW-0472">Membrane</keyword>
<comment type="subcellular location">
    <subcellularLocation>
        <location evidence="1">Cell membrane</location>
        <topology evidence="1">Multi-pass membrane protein</topology>
    </subcellularLocation>
</comment>
<feature type="transmembrane region" description="Helical" evidence="8">
    <location>
        <begin position="263"/>
        <end position="290"/>
    </location>
</feature>
<feature type="transmembrane region" description="Helical" evidence="8">
    <location>
        <begin position="120"/>
        <end position="138"/>
    </location>
</feature>
<feature type="transmembrane region" description="Helical" evidence="8">
    <location>
        <begin position="220"/>
        <end position="243"/>
    </location>
</feature>
<feature type="transmembrane region" description="Helical" evidence="8">
    <location>
        <begin position="90"/>
        <end position="108"/>
    </location>
</feature>
<dbReference type="Gene3D" id="1.10.3470.10">
    <property type="entry name" value="ABC transporter involved in vitamin B12 uptake, BtuC"/>
    <property type="match status" value="1"/>
</dbReference>
<reference evidence="9 10" key="1">
    <citation type="submission" date="2013-02" db="EMBL/GenBank/DDBJ databases">
        <title>Whole genome shotgun sequence of Gordonia malaquae NBRC 108250.</title>
        <authorList>
            <person name="Yoshida I."/>
            <person name="Hosoyama A."/>
            <person name="Tsuchikane K."/>
            <person name="Ando Y."/>
            <person name="Baba S."/>
            <person name="Ohji S."/>
            <person name="Hamada M."/>
            <person name="Tamura T."/>
            <person name="Yamazoe A."/>
            <person name="Yamazaki S."/>
            <person name="Fujita N."/>
        </authorList>
    </citation>
    <scope>NUCLEOTIDE SEQUENCE [LARGE SCALE GENOMIC DNA]</scope>
    <source>
        <strain evidence="9 10">NBRC 108250</strain>
    </source>
</reference>